<dbReference type="AlphaFoldDB" id="A0A8X6TJS1"/>
<name>A0A8X6TJS1_NEPPI</name>
<sequence>PPNLPAVACAAYRAAFWYFTGQRFYGWQCCCSAGYFSALSVPKNVLQRWRRCTLRYQRGGYFGLSAKRAMAGCVYAVKVNSIPFARLLLDLLLKA</sequence>
<gene>
    <name evidence="1" type="ORF">NPIL_271551</name>
</gene>
<proteinExistence type="predicted"/>
<organism evidence="1 2">
    <name type="scientific">Nephila pilipes</name>
    <name type="common">Giant wood spider</name>
    <name type="synonym">Nephila maculata</name>
    <dbReference type="NCBI Taxonomy" id="299642"/>
    <lineage>
        <taxon>Eukaryota</taxon>
        <taxon>Metazoa</taxon>
        <taxon>Ecdysozoa</taxon>
        <taxon>Arthropoda</taxon>
        <taxon>Chelicerata</taxon>
        <taxon>Arachnida</taxon>
        <taxon>Araneae</taxon>
        <taxon>Araneomorphae</taxon>
        <taxon>Entelegynae</taxon>
        <taxon>Araneoidea</taxon>
        <taxon>Nephilidae</taxon>
        <taxon>Nephila</taxon>
    </lineage>
</organism>
<dbReference type="EMBL" id="BMAW01106644">
    <property type="protein sequence ID" value="GFT25426.1"/>
    <property type="molecule type" value="Genomic_DNA"/>
</dbReference>
<evidence type="ECO:0000313" key="1">
    <source>
        <dbReference type="EMBL" id="GFT25426.1"/>
    </source>
</evidence>
<feature type="non-terminal residue" evidence="1">
    <location>
        <position position="1"/>
    </location>
</feature>
<keyword evidence="2" id="KW-1185">Reference proteome</keyword>
<accession>A0A8X6TJS1</accession>
<evidence type="ECO:0000313" key="2">
    <source>
        <dbReference type="Proteomes" id="UP000887013"/>
    </source>
</evidence>
<protein>
    <submittedName>
        <fullName evidence="1">Uncharacterized protein</fullName>
    </submittedName>
</protein>
<reference evidence="1" key="1">
    <citation type="submission" date="2020-08" db="EMBL/GenBank/DDBJ databases">
        <title>Multicomponent nature underlies the extraordinary mechanical properties of spider dragline silk.</title>
        <authorList>
            <person name="Kono N."/>
            <person name="Nakamura H."/>
            <person name="Mori M."/>
            <person name="Yoshida Y."/>
            <person name="Ohtoshi R."/>
            <person name="Malay A.D."/>
            <person name="Moran D.A.P."/>
            <person name="Tomita M."/>
            <person name="Numata K."/>
            <person name="Arakawa K."/>
        </authorList>
    </citation>
    <scope>NUCLEOTIDE SEQUENCE</scope>
</reference>
<dbReference type="Proteomes" id="UP000887013">
    <property type="component" value="Unassembled WGS sequence"/>
</dbReference>
<comment type="caution">
    <text evidence="1">The sequence shown here is derived from an EMBL/GenBank/DDBJ whole genome shotgun (WGS) entry which is preliminary data.</text>
</comment>